<name>A0AAW1CT02_9HEMI</name>
<dbReference type="InterPro" id="IPR051333">
    <property type="entry name" value="CLIP_Serine_Protease"/>
</dbReference>
<dbReference type="PROSITE" id="PS50240">
    <property type="entry name" value="TRYPSIN_DOM"/>
    <property type="match status" value="1"/>
</dbReference>
<dbReference type="AlphaFoldDB" id="A0AAW1CT02"/>
<evidence type="ECO:0000259" key="1">
    <source>
        <dbReference type="PROSITE" id="PS50240"/>
    </source>
</evidence>
<protein>
    <recommendedName>
        <fullName evidence="1">Peptidase S1 domain-containing protein</fullName>
    </recommendedName>
</protein>
<comment type="caution">
    <text evidence="2">The sequence shown here is derived from an EMBL/GenBank/DDBJ whole genome shotgun (WGS) entry which is preliminary data.</text>
</comment>
<organism evidence="2 3">
    <name type="scientific">Rhynocoris fuscipes</name>
    <dbReference type="NCBI Taxonomy" id="488301"/>
    <lineage>
        <taxon>Eukaryota</taxon>
        <taxon>Metazoa</taxon>
        <taxon>Ecdysozoa</taxon>
        <taxon>Arthropoda</taxon>
        <taxon>Hexapoda</taxon>
        <taxon>Insecta</taxon>
        <taxon>Pterygota</taxon>
        <taxon>Neoptera</taxon>
        <taxon>Paraneoptera</taxon>
        <taxon>Hemiptera</taxon>
        <taxon>Heteroptera</taxon>
        <taxon>Panheteroptera</taxon>
        <taxon>Cimicomorpha</taxon>
        <taxon>Reduviidae</taxon>
        <taxon>Harpactorinae</taxon>
        <taxon>Harpactorini</taxon>
        <taxon>Rhynocoris</taxon>
    </lineage>
</organism>
<proteinExistence type="predicted"/>
<dbReference type="PANTHER" id="PTHR24260:SF132">
    <property type="entry name" value="PEPTIDASE S1 DOMAIN-CONTAINING PROTEIN"/>
    <property type="match status" value="1"/>
</dbReference>
<dbReference type="GO" id="GO:0006508">
    <property type="term" value="P:proteolysis"/>
    <property type="evidence" value="ECO:0007669"/>
    <property type="project" value="InterPro"/>
</dbReference>
<dbReference type="PANTHER" id="PTHR24260">
    <property type="match status" value="1"/>
</dbReference>
<dbReference type="SUPFAM" id="SSF50494">
    <property type="entry name" value="Trypsin-like serine proteases"/>
    <property type="match status" value="1"/>
</dbReference>
<dbReference type="Pfam" id="PF00089">
    <property type="entry name" value="Trypsin"/>
    <property type="match status" value="1"/>
</dbReference>
<evidence type="ECO:0000313" key="3">
    <source>
        <dbReference type="Proteomes" id="UP001461498"/>
    </source>
</evidence>
<dbReference type="EMBL" id="JAPXFL010000010">
    <property type="protein sequence ID" value="KAK9501140.1"/>
    <property type="molecule type" value="Genomic_DNA"/>
</dbReference>
<dbReference type="Gene3D" id="2.40.10.10">
    <property type="entry name" value="Trypsin-like serine proteases"/>
    <property type="match status" value="1"/>
</dbReference>
<sequence>MYYTADCMKKTNAVYGGERETTEIPYLVMIKNDYFHKFTVCGGALITPFWVLSHYPCLLTLTGPVSVYIKTTHHGKPTQVVKLKRTVIHPHYKDEHGTKSVALIELEEAARLGPNDTLAQITDKDFKHYYGLNRCKFRGYGIHLNTNNTSKYGVLYSGTIGDSIRKGSEGCGCLADEIDSELREEVLCFSGEENGRICSGDYGSPLVCFEENDYVNETGPVMVGIAHNVIACKSYNEIEDFKAGKLLPCSSINATDIYTDLYPYRSWILATITERKPRASLPTAHRVSASTYFSAPLKIKLLIFIIFLIYTC</sequence>
<dbReference type="InterPro" id="IPR001254">
    <property type="entry name" value="Trypsin_dom"/>
</dbReference>
<gene>
    <name evidence="2" type="ORF">O3M35_002236</name>
</gene>
<dbReference type="Proteomes" id="UP001461498">
    <property type="component" value="Unassembled WGS sequence"/>
</dbReference>
<feature type="domain" description="Peptidase S1" evidence="1">
    <location>
        <begin position="14"/>
        <end position="273"/>
    </location>
</feature>
<dbReference type="InterPro" id="IPR009003">
    <property type="entry name" value="Peptidase_S1_PA"/>
</dbReference>
<accession>A0AAW1CT02</accession>
<evidence type="ECO:0000313" key="2">
    <source>
        <dbReference type="EMBL" id="KAK9501140.1"/>
    </source>
</evidence>
<dbReference type="SMART" id="SM00020">
    <property type="entry name" value="Tryp_SPc"/>
    <property type="match status" value="1"/>
</dbReference>
<keyword evidence="3" id="KW-1185">Reference proteome</keyword>
<dbReference type="InterPro" id="IPR043504">
    <property type="entry name" value="Peptidase_S1_PA_chymotrypsin"/>
</dbReference>
<reference evidence="2 3" key="1">
    <citation type="submission" date="2022-12" db="EMBL/GenBank/DDBJ databases">
        <title>Chromosome-level genome assembly of true bugs.</title>
        <authorList>
            <person name="Ma L."/>
            <person name="Li H."/>
        </authorList>
    </citation>
    <scope>NUCLEOTIDE SEQUENCE [LARGE SCALE GENOMIC DNA]</scope>
    <source>
        <strain evidence="2">Lab_2022b</strain>
    </source>
</reference>
<dbReference type="GO" id="GO:0004252">
    <property type="term" value="F:serine-type endopeptidase activity"/>
    <property type="evidence" value="ECO:0007669"/>
    <property type="project" value="InterPro"/>
</dbReference>